<keyword evidence="3" id="KW-1185">Reference proteome</keyword>
<evidence type="ECO:0000313" key="3">
    <source>
        <dbReference type="Proteomes" id="UP001162164"/>
    </source>
</evidence>
<reference evidence="2" key="1">
    <citation type="journal article" date="2023" name="Insect Mol. Biol.">
        <title>Genome sequencing provides insights into the evolution of gene families encoding plant cell wall-degrading enzymes in longhorned beetles.</title>
        <authorList>
            <person name="Shin N.R."/>
            <person name="Okamura Y."/>
            <person name="Kirsch R."/>
            <person name="Pauchet Y."/>
        </authorList>
    </citation>
    <scope>NUCLEOTIDE SEQUENCE</scope>
    <source>
        <strain evidence="2">MMC_N1</strain>
    </source>
</reference>
<dbReference type="Proteomes" id="UP001162164">
    <property type="component" value="Unassembled WGS sequence"/>
</dbReference>
<organism evidence="2 3">
    <name type="scientific">Molorchus minor</name>
    <dbReference type="NCBI Taxonomy" id="1323400"/>
    <lineage>
        <taxon>Eukaryota</taxon>
        <taxon>Metazoa</taxon>
        <taxon>Ecdysozoa</taxon>
        <taxon>Arthropoda</taxon>
        <taxon>Hexapoda</taxon>
        <taxon>Insecta</taxon>
        <taxon>Pterygota</taxon>
        <taxon>Neoptera</taxon>
        <taxon>Endopterygota</taxon>
        <taxon>Coleoptera</taxon>
        <taxon>Polyphaga</taxon>
        <taxon>Cucujiformia</taxon>
        <taxon>Chrysomeloidea</taxon>
        <taxon>Cerambycidae</taxon>
        <taxon>Lamiinae</taxon>
        <taxon>Monochamini</taxon>
        <taxon>Molorchus</taxon>
    </lineage>
</organism>
<proteinExistence type="predicted"/>
<name>A0ABQ9K2H4_9CUCU</name>
<comment type="caution">
    <text evidence="2">The sequence shown here is derived from an EMBL/GenBank/DDBJ whole genome shotgun (WGS) entry which is preliminary data.</text>
</comment>
<protein>
    <submittedName>
        <fullName evidence="2">Uncharacterized protein</fullName>
    </submittedName>
</protein>
<gene>
    <name evidence="2" type="ORF">NQ317_006830</name>
</gene>
<evidence type="ECO:0000256" key="1">
    <source>
        <dbReference type="SAM" id="MobiDB-lite"/>
    </source>
</evidence>
<accession>A0ABQ9K2H4</accession>
<dbReference type="EMBL" id="JAPWTJ010000032">
    <property type="protein sequence ID" value="KAJ8984544.1"/>
    <property type="molecule type" value="Genomic_DNA"/>
</dbReference>
<sequence length="173" mass="18920">MGYLRNNIDTKLKTNQRSTYTLAGQKPLQAVSNSIRSSYSNLRTMQTKVASSQPSIYKPSNIRVPASSNLSTMGQKLKGSYTSLRPISANLPVAPPITSHLNTTVTLPKASNPNVTQNVENHTKVVEVPPMPRGKFNDNHFVKPQQPRASGLPRPTGIPRPASRIPGPRSNIR</sequence>
<evidence type="ECO:0000313" key="2">
    <source>
        <dbReference type="EMBL" id="KAJ8984544.1"/>
    </source>
</evidence>
<feature type="region of interest" description="Disordered" evidence="1">
    <location>
        <begin position="138"/>
        <end position="173"/>
    </location>
</feature>